<evidence type="ECO:0000256" key="2">
    <source>
        <dbReference type="SAM" id="Coils"/>
    </source>
</evidence>
<comment type="caution">
    <text evidence="4">The sequence shown here is derived from an EMBL/GenBank/DDBJ whole genome shotgun (WGS) entry which is preliminary data.</text>
</comment>
<proteinExistence type="inferred from homology"/>
<dbReference type="PANTHER" id="PTHR31088">
    <property type="entry name" value="MEMBRANE-ASSOCIATED PROTEIN VIPP1, CHLOROPLASTIC"/>
    <property type="match status" value="1"/>
</dbReference>
<dbReference type="AlphaFoldDB" id="A0A3N2D846"/>
<feature type="coiled-coil region" evidence="2">
    <location>
        <begin position="30"/>
        <end position="57"/>
    </location>
</feature>
<evidence type="ECO:0000256" key="3">
    <source>
        <dbReference type="SAM" id="MobiDB-lite"/>
    </source>
</evidence>
<evidence type="ECO:0000256" key="1">
    <source>
        <dbReference type="ARBA" id="ARBA00043985"/>
    </source>
</evidence>
<dbReference type="EMBL" id="RKHQ01000001">
    <property type="protein sequence ID" value="ROR95951.1"/>
    <property type="molecule type" value="Genomic_DNA"/>
</dbReference>
<dbReference type="Proteomes" id="UP000275356">
    <property type="component" value="Unassembled WGS sequence"/>
</dbReference>
<evidence type="ECO:0000313" key="5">
    <source>
        <dbReference type="Proteomes" id="UP000275356"/>
    </source>
</evidence>
<evidence type="ECO:0000313" key="4">
    <source>
        <dbReference type="EMBL" id="ROR95951.1"/>
    </source>
</evidence>
<dbReference type="InterPro" id="IPR007157">
    <property type="entry name" value="PspA_VIPP1"/>
</dbReference>
<accession>A0A3N2D846</accession>
<name>A0A3N2D846_9MICO</name>
<dbReference type="OrthoDB" id="9779630at2"/>
<reference evidence="4 5" key="1">
    <citation type="submission" date="2018-11" db="EMBL/GenBank/DDBJ databases">
        <title>Sequencing the genomes of 1000 actinobacteria strains.</title>
        <authorList>
            <person name="Klenk H.-P."/>
        </authorList>
    </citation>
    <scope>NUCLEOTIDE SEQUENCE [LARGE SCALE GENOMIC DNA]</scope>
    <source>
        <strain evidence="4 5">DSM 13521</strain>
    </source>
</reference>
<feature type="coiled-coil region" evidence="2">
    <location>
        <begin position="133"/>
        <end position="167"/>
    </location>
</feature>
<gene>
    <name evidence="4" type="ORF">EDD28_0520</name>
</gene>
<sequence length="255" mass="27451">MAEKQTILGRIGQLARANINALLDRAEDPEKMLNQLIRDYTNNIVEAENAIAQTIGNVRLAQADLESDRAAVQEWGAKAAAAAATAQRKAADGDTTEAARFENLAKVALGKQLQYEREVASAEPLVASQADTAEKLKAGLAGMKDKLSQLQSKRDELVARAKAAQAQRQVQESIGSINVLDPTSEISRWEDSVRREEAHAAGQAELAASSFESQFEALEAEGDKTEIELRLEALKSGNPAGGVLPPARTYDELES</sequence>
<organism evidence="4 5">
    <name type="scientific">Salana multivorans</name>
    <dbReference type="NCBI Taxonomy" id="120377"/>
    <lineage>
        <taxon>Bacteria</taxon>
        <taxon>Bacillati</taxon>
        <taxon>Actinomycetota</taxon>
        <taxon>Actinomycetes</taxon>
        <taxon>Micrococcales</taxon>
        <taxon>Beutenbergiaceae</taxon>
        <taxon>Salana</taxon>
    </lineage>
</organism>
<protein>
    <submittedName>
        <fullName evidence="4">Phage shock protein A (PspA) family protein</fullName>
    </submittedName>
</protein>
<dbReference type="Pfam" id="PF04012">
    <property type="entry name" value="PspA_IM30"/>
    <property type="match status" value="1"/>
</dbReference>
<feature type="region of interest" description="Disordered" evidence="3">
    <location>
        <begin position="235"/>
        <end position="255"/>
    </location>
</feature>
<dbReference type="PANTHER" id="PTHR31088:SF6">
    <property type="entry name" value="PHAGE SHOCK PROTEIN A"/>
    <property type="match status" value="1"/>
</dbReference>
<keyword evidence="2" id="KW-0175">Coiled coil</keyword>
<keyword evidence="5" id="KW-1185">Reference proteome</keyword>
<dbReference type="RefSeq" id="WP_123738193.1">
    <property type="nucleotide sequence ID" value="NZ_CALFQU010000028.1"/>
</dbReference>
<comment type="similarity">
    <text evidence="1">Belongs to the PspA/Vipp/IM30 family.</text>
</comment>